<dbReference type="SUPFAM" id="SSF81383">
    <property type="entry name" value="F-box domain"/>
    <property type="match status" value="1"/>
</dbReference>
<comment type="caution">
    <text evidence="6">The sequence shown here is derived from an EMBL/GenBank/DDBJ whole genome shotgun (WGS) entry which is preliminary data.</text>
</comment>
<dbReference type="PANTHER" id="PTHR24198">
    <property type="entry name" value="ANKYRIN REPEAT AND PROTEIN KINASE DOMAIN-CONTAINING PROTEIN"/>
    <property type="match status" value="1"/>
</dbReference>
<evidence type="ECO:0000313" key="6">
    <source>
        <dbReference type="EMBL" id="KAK3270681.1"/>
    </source>
</evidence>
<reference evidence="6 7" key="1">
    <citation type="journal article" date="2015" name="Genome Biol. Evol.">
        <title>Comparative Genomics of a Bacterivorous Green Alga Reveals Evolutionary Causalities and Consequences of Phago-Mixotrophic Mode of Nutrition.</title>
        <authorList>
            <person name="Burns J.A."/>
            <person name="Paasch A."/>
            <person name="Narechania A."/>
            <person name="Kim E."/>
        </authorList>
    </citation>
    <scope>NUCLEOTIDE SEQUENCE [LARGE SCALE GENOMIC DNA]</scope>
    <source>
        <strain evidence="6 7">PLY_AMNH</strain>
    </source>
</reference>
<dbReference type="AlphaFoldDB" id="A0AAE0G4C5"/>
<keyword evidence="3 4" id="KW-0040">ANK repeat</keyword>
<dbReference type="InterPro" id="IPR036047">
    <property type="entry name" value="F-box-like_dom_sf"/>
</dbReference>
<feature type="compositionally biased region" description="Basic residues" evidence="5">
    <location>
        <begin position="653"/>
        <end position="671"/>
    </location>
</feature>
<dbReference type="Pfam" id="PF12796">
    <property type="entry name" value="Ank_2"/>
    <property type="match status" value="2"/>
</dbReference>
<comment type="subcellular location">
    <subcellularLocation>
        <location evidence="1">Cytoplasm</location>
        <location evidence="1">Cytoskeleton</location>
        <location evidence="1">Cilium axoneme</location>
    </subcellularLocation>
</comment>
<dbReference type="SUPFAM" id="SSF48403">
    <property type="entry name" value="Ankyrin repeat"/>
    <property type="match status" value="1"/>
</dbReference>
<feature type="repeat" description="ANK" evidence="4">
    <location>
        <begin position="587"/>
        <end position="612"/>
    </location>
</feature>
<dbReference type="PANTHER" id="PTHR24198:SF165">
    <property type="entry name" value="ANKYRIN REPEAT-CONTAINING PROTEIN-RELATED"/>
    <property type="match status" value="1"/>
</dbReference>
<dbReference type="InterPro" id="IPR032675">
    <property type="entry name" value="LRR_dom_sf"/>
</dbReference>
<dbReference type="Gene3D" id="1.25.40.20">
    <property type="entry name" value="Ankyrin repeat-containing domain"/>
    <property type="match status" value="2"/>
</dbReference>
<dbReference type="InterPro" id="IPR002110">
    <property type="entry name" value="Ankyrin_rpt"/>
</dbReference>
<sequence>MTPDLARQAVPPAKMTLNPKAKPFIPLVCTESYAPRVPLDTLPVEVMERILGQLEDPKDVSAVAATCATLCRAVAKAPLYLCDRLLTASGAGSCRSFPEAGRGASRTRGREAEMQGWEEVPLVPALPPWIATLRGWKGLVSLELSGSPVLTDEGVLQLLDAVPHLQYLSLAACPHITDATVWELQRRMAVEGATQFKLCGLDVRGTFRIPTSTWRAFLQQISLTTSSSVPRAGLGGYLEQLTLSDVDCGELVGCLPSTLRFLGLLSCASANPAVVPTLLPERCPALEVLLLGGTLVQAGPPAAQQLGSTLAAMAQKMPRLRLLEVTFLGCTDELRLALGCRAKMLSEPSSDSLDPTPSPLAVWDLAGHGACHEVVTAVTSTTHDATWRRTLELAARAAATCRESRSLLTPLHYAVAATPEEAALREVRAVLSLGVRPERGDVSRSTPLFRACESGKTSVASALMAAGADPLNVNLSGEAPLYIAALRGHTGCVAVLLNGLCGGMGSAKSAVAMTWGLLKSSSSTRDWTHASAYGDGWTPLHAATLSSREDVVELLLQEALREKRNSGNTKGGRAARGPRLVNEVNRTGQTALHLAARKGSLQLLRHLLKAGARDVKDRRGHTAHQVALAHEQEAAAQLLASHTMGPIKEQRKTARRQHQKQVKRQAHPAQV</sequence>
<dbReference type="CDD" id="cd09917">
    <property type="entry name" value="F-box_SF"/>
    <property type="match status" value="1"/>
</dbReference>
<accession>A0AAE0G4C5</accession>
<evidence type="ECO:0000256" key="4">
    <source>
        <dbReference type="PROSITE-ProRule" id="PRU00023"/>
    </source>
</evidence>
<dbReference type="Pfam" id="PF00023">
    <property type="entry name" value="Ank"/>
    <property type="match status" value="1"/>
</dbReference>
<dbReference type="PROSITE" id="PS50297">
    <property type="entry name" value="ANK_REP_REGION"/>
    <property type="match status" value="2"/>
</dbReference>
<evidence type="ECO:0000256" key="5">
    <source>
        <dbReference type="SAM" id="MobiDB-lite"/>
    </source>
</evidence>
<dbReference type="Proteomes" id="UP001190700">
    <property type="component" value="Unassembled WGS sequence"/>
</dbReference>
<dbReference type="InterPro" id="IPR006553">
    <property type="entry name" value="Leu-rich_rpt_Cys-con_subtyp"/>
</dbReference>
<dbReference type="SMART" id="SM00367">
    <property type="entry name" value="LRR_CC"/>
    <property type="match status" value="2"/>
</dbReference>
<evidence type="ECO:0000256" key="3">
    <source>
        <dbReference type="ARBA" id="ARBA00023043"/>
    </source>
</evidence>
<organism evidence="6 7">
    <name type="scientific">Cymbomonas tetramitiformis</name>
    <dbReference type="NCBI Taxonomy" id="36881"/>
    <lineage>
        <taxon>Eukaryota</taxon>
        <taxon>Viridiplantae</taxon>
        <taxon>Chlorophyta</taxon>
        <taxon>Pyramimonadophyceae</taxon>
        <taxon>Pyramimonadales</taxon>
        <taxon>Pyramimonadaceae</taxon>
        <taxon>Cymbomonas</taxon>
    </lineage>
</organism>
<evidence type="ECO:0000313" key="7">
    <source>
        <dbReference type="Proteomes" id="UP001190700"/>
    </source>
</evidence>
<evidence type="ECO:0000256" key="1">
    <source>
        <dbReference type="ARBA" id="ARBA00004430"/>
    </source>
</evidence>
<feature type="repeat" description="ANK" evidence="4">
    <location>
        <begin position="535"/>
        <end position="557"/>
    </location>
</feature>
<protein>
    <recommendedName>
        <fullName evidence="8">F-box domain-containing protein</fullName>
    </recommendedName>
</protein>
<dbReference type="InterPro" id="IPR036770">
    <property type="entry name" value="Ankyrin_rpt-contain_sf"/>
</dbReference>
<keyword evidence="2" id="KW-0677">Repeat</keyword>
<name>A0AAE0G4C5_9CHLO</name>
<gene>
    <name evidence="6" type="ORF">CYMTET_20933</name>
</gene>
<keyword evidence="7" id="KW-1185">Reference proteome</keyword>
<evidence type="ECO:0008006" key="8">
    <source>
        <dbReference type="Google" id="ProtNLM"/>
    </source>
</evidence>
<evidence type="ECO:0000256" key="2">
    <source>
        <dbReference type="ARBA" id="ARBA00022737"/>
    </source>
</evidence>
<dbReference type="GO" id="GO:0005930">
    <property type="term" value="C:axoneme"/>
    <property type="evidence" value="ECO:0007669"/>
    <property type="project" value="UniProtKB-SubCell"/>
</dbReference>
<dbReference type="SUPFAM" id="SSF52047">
    <property type="entry name" value="RNI-like"/>
    <property type="match status" value="1"/>
</dbReference>
<dbReference type="PROSITE" id="PS50088">
    <property type="entry name" value="ANK_REPEAT"/>
    <property type="match status" value="2"/>
</dbReference>
<feature type="region of interest" description="Disordered" evidence="5">
    <location>
        <begin position="648"/>
        <end position="671"/>
    </location>
</feature>
<dbReference type="Gene3D" id="3.80.10.10">
    <property type="entry name" value="Ribonuclease Inhibitor"/>
    <property type="match status" value="1"/>
</dbReference>
<dbReference type="EMBL" id="LGRX02010254">
    <property type="protein sequence ID" value="KAK3270681.1"/>
    <property type="molecule type" value="Genomic_DNA"/>
</dbReference>
<dbReference type="SMART" id="SM00248">
    <property type="entry name" value="ANK"/>
    <property type="match status" value="5"/>
</dbReference>
<proteinExistence type="predicted"/>